<dbReference type="AlphaFoldDB" id="A0A4Y7PG76"/>
<feature type="compositionally biased region" description="Polar residues" evidence="1">
    <location>
        <begin position="11"/>
        <end position="28"/>
    </location>
</feature>
<feature type="compositionally biased region" description="Basic and acidic residues" evidence="1">
    <location>
        <begin position="63"/>
        <end position="72"/>
    </location>
</feature>
<feature type="compositionally biased region" description="Basic and acidic residues" evidence="1">
    <location>
        <begin position="1"/>
        <end position="10"/>
    </location>
</feature>
<feature type="region of interest" description="Disordered" evidence="1">
    <location>
        <begin position="1"/>
        <end position="88"/>
    </location>
</feature>
<evidence type="ECO:0000256" key="1">
    <source>
        <dbReference type="SAM" id="MobiDB-lite"/>
    </source>
</evidence>
<dbReference type="Proteomes" id="UP000294933">
    <property type="component" value="Unassembled WGS sequence"/>
</dbReference>
<keyword evidence="3" id="KW-1185">Reference proteome</keyword>
<feature type="compositionally biased region" description="Basic residues" evidence="1">
    <location>
        <begin position="41"/>
        <end position="56"/>
    </location>
</feature>
<proteinExistence type="predicted"/>
<sequence>MQPVIADDKTSSFCFNHNPNPGNPSATGKNRLERHVVTVHTRLRPRRPRPRRRRRSAPATKANADECPHQDRYGPQSKHPGTSANSDVKALGQPVTAVGVMRQPRTHPPLAVHTTPDAGIGAGLAGRTERPRAEAGRADASESEAKRHAAGWKGA</sequence>
<evidence type="ECO:0000313" key="3">
    <source>
        <dbReference type="Proteomes" id="UP000294933"/>
    </source>
</evidence>
<feature type="compositionally biased region" description="Basic and acidic residues" evidence="1">
    <location>
        <begin position="127"/>
        <end position="147"/>
    </location>
</feature>
<organism evidence="2 3">
    <name type="scientific">Rickenella mellea</name>
    <dbReference type="NCBI Taxonomy" id="50990"/>
    <lineage>
        <taxon>Eukaryota</taxon>
        <taxon>Fungi</taxon>
        <taxon>Dikarya</taxon>
        <taxon>Basidiomycota</taxon>
        <taxon>Agaricomycotina</taxon>
        <taxon>Agaricomycetes</taxon>
        <taxon>Hymenochaetales</taxon>
        <taxon>Rickenellaceae</taxon>
        <taxon>Rickenella</taxon>
    </lineage>
</organism>
<name>A0A4Y7PG76_9AGAM</name>
<dbReference type="EMBL" id="ML170575">
    <property type="protein sequence ID" value="TDL13509.1"/>
    <property type="molecule type" value="Genomic_DNA"/>
</dbReference>
<accession>A0A4Y7PG76</accession>
<protein>
    <submittedName>
        <fullName evidence="2">Uncharacterized protein</fullName>
    </submittedName>
</protein>
<dbReference type="VEuPathDB" id="FungiDB:BD410DRAFT_846875"/>
<gene>
    <name evidence="2" type="ORF">BD410DRAFT_846875</name>
</gene>
<feature type="region of interest" description="Disordered" evidence="1">
    <location>
        <begin position="106"/>
        <end position="155"/>
    </location>
</feature>
<reference evidence="2 3" key="1">
    <citation type="submission" date="2018-06" db="EMBL/GenBank/DDBJ databases">
        <title>A transcriptomic atlas of mushroom development highlights an independent origin of complex multicellularity.</title>
        <authorList>
            <consortium name="DOE Joint Genome Institute"/>
            <person name="Krizsan K."/>
            <person name="Almasi E."/>
            <person name="Merenyi Z."/>
            <person name="Sahu N."/>
            <person name="Viragh M."/>
            <person name="Koszo T."/>
            <person name="Mondo S."/>
            <person name="Kiss B."/>
            <person name="Balint B."/>
            <person name="Kues U."/>
            <person name="Barry K."/>
            <person name="Hegedus J.C."/>
            <person name="Henrissat B."/>
            <person name="Johnson J."/>
            <person name="Lipzen A."/>
            <person name="Ohm R."/>
            <person name="Nagy I."/>
            <person name="Pangilinan J."/>
            <person name="Yan J."/>
            <person name="Xiong Y."/>
            <person name="Grigoriev I.V."/>
            <person name="Hibbett D.S."/>
            <person name="Nagy L.G."/>
        </authorList>
    </citation>
    <scope>NUCLEOTIDE SEQUENCE [LARGE SCALE GENOMIC DNA]</scope>
    <source>
        <strain evidence="2 3">SZMC22713</strain>
    </source>
</reference>
<evidence type="ECO:0000313" key="2">
    <source>
        <dbReference type="EMBL" id="TDL13509.1"/>
    </source>
</evidence>